<dbReference type="InParanoid" id="A7ESK1"/>
<dbReference type="KEGG" id="ssl:SS1G_08306"/>
<keyword evidence="2" id="KW-1185">Reference proteome</keyword>
<proteinExistence type="predicted"/>
<dbReference type="EMBL" id="CH476631">
    <property type="protein sequence ID" value="EDN92443.1"/>
    <property type="molecule type" value="Genomic_DNA"/>
</dbReference>
<evidence type="ECO:0000313" key="2">
    <source>
        <dbReference type="Proteomes" id="UP000001312"/>
    </source>
</evidence>
<accession>A7ESK1</accession>
<reference evidence="2" key="1">
    <citation type="journal article" date="2011" name="PLoS Genet.">
        <title>Genomic analysis of the necrotrophic fungal pathogens Sclerotinia sclerotiorum and Botrytis cinerea.</title>
        <authorList>
            <person name="Amselem J."/>
            <person name="Cuomo C.A."/>
            <person name="van Kan J.A."/>
            <person name="Viaud M."/>
            <person name="Benito E.P."/>
            <person name="Couloux A."/>
            <person name="Coutinho P.M."/>
            <person name="de Vries R.P."/>
            <person name="Dyer P.S."/>
            <person name="Fillinger S."/>
            <person name="Fournier E."/>
            <person name="Gout L."/>
            <person name="Hahn M."/>
            <person name="Kohn L."/>
            <person name="Lapalu N."/>
            <person name="Plummer K.M."/>
            <person name="Pradier J.M."/>
            <person name="Quevillon E."/>
            <person name="Sharon A."/>
            <person name="Simon A."/>
            <person name="ten Have A."/>
            <person name="Tudzynski B."/>
            <person name="Tudzynski P."/>
            <person name="Wincker P."/>
            <person name="Andrew M."/>
            <person name="Anthouard V."/>
            <person name="Beever R.E."/>
            <person name="Beffa R."/>
            <person name="Benoit I."/>
            <person name="Bouzid O."/>
            <person name="Brault B."/>
            <person name="Chen Z."/>
            <person name="Choquer M."/>
            <person name="Collemare J."/>
            <person name="Cotton P."/>
            <person name="Danchin E.G."/>
            <person name="Da Silva C."/>
            <person name="Gautier A."/>
            <person name="Giraud C."/>
            <person name="Giraud T."/>
            <person name="Gonzalez C."/>
            <person name="Grossetete S."/>
            <person name="Guldener U."/>
            <person name="Henrissat B."/>
            <person name="Howlett B.J."/>
            <person name="Kodira C."/>
            <person name="Kretschmer M."/>
            <person name="Lappartient A."/>
            <person name="Leroch M."/>
            <person name="Levis C."/>
            <person name="Mauceli E."/>
            <person name="Neuveglise C."/>
            <person name="Oeser B."/>
            <person name="Pearson M."/>
            <person name="Poulain J."/>
            <person name="Poussereau N."/>
            <person name="Quesneville H."/>
            <person name="Rascle C."/>
            <person name="Schumacher J."/>
            <person name="Segurens B."/>
            <person name="Sexton A."/>
            <person name="Silva E."/>
            <person name="Sirven C."/>
            <person name="Soanes D.M."/>
            <person name="Talbot N.J."/>
            <person name="Templeton M."/>
            <person name="Yandava C."/>
            <person name="Yarden O."/>
            <person name="Zeng Q."/>
            <person name="Rollins J.A."/>
            <person name="Lebrun M.H."/>
            <person name="Dickman M."/>
        </authorList>
    </citation>
    <scope>NUCLEOTIDE SEQUENCE [LARGE SCALE GENOMIC DNA]</scope>
    <source>
        <strain evidence="2">ATCC 18683 / 1980 / Ss-1</strain>
    </source>
</reference>
<name>A7ESK1_SCLS1</name>
<dbReference type="RefSeq" id="XP_001590566.1">
    <property type="nucleotide sequence ID" value="XM_001590516.1"/>
</dbReference>
<gene>
    <name evidence="1" type="ORF">SS1G_08306</name>
</gene>
<dbReference type="HOGENOM" id="CLU_1038853_0_0_1"/>
<evidence type="ECO:0000313" key="1">
    <source>
        <dbReference type="EMBL" id="EDN92443.1"/>
    </source>
</evidence>
<dbReference type="AlphaFoldDB" id="A7ESK1"/>
<protein>
    <submittedName>
        <fullName evidence="1">Uncharacterized protein</fullName>
    </submittedName>
</protein>
<dbReference type="GeneID" id="5486952"/>
<dbReference type="Proteomes" id="UP000001312">
    <property type="component" value="Unassembled WGS sequence"/>
</dbReference>
<sequence length="268" mass="29557">MTAFAALVLVDHPTKTASSALFNSQFPSPKGLEKHKRQIEERRANLLGPKVLFHSAITAMLFTHYGLAGRWFALAGSVSAWGFVGGFFEAMKEAWDNRRAMTTTKTEGDLIAPTSESHLYYDVELGFAPDNACIGAQVGICAQVGSFQEDPSYSQFYLGKEAAPVMALSVQALVPHCPQPAHMLLIDSRQRDYDDHSVCATFNRRNIIHNKIYCVPFVNIAPLPDGILKMGQILLDAMVRMGMVDAEIVKEATLKGWGRVYGDLFAKE</sequence>
<organism evidence="1 2">
    <name type="scientific">Sclerotinia sclerotiorum (strain ATCC 18683 / 1980 / Ss-1)</name>
    <name type="common">White mold</name>
    <name type="synonym">Whetzelinia sclerotiorum</name>
    <dbReference type="NCBI Taxonomy" id="665079"/>
    <lineage>
        <taxon>Eukaryota</taxon>
        <taxon>Fungi</taxon>
        <taxon>Dikarya</taxon>
        <taxon>Ascomycota</taxon>
        <taxon>Pezizomycotina</taxon>
        <taxon>Leotiomycetes</taxon>
        <taxon>Helotiales</taxon>
        <taxon>Sclerotiniaceae</taxon>
        <taxon>Sclerotinia</taxon>
    </lineage>
</organism>